<name>A0A6V7XSW9_MELEN</name>
<dbReference type="AlphaFoldDB" id="A0A6V7XSW9"/>
<protein>
    <submittedName>
        <fullName evidence="4">Uncharacterized protein</fullName>
    </submittedName>
</protein>
<feature type="chain" id="PRO_5027973547" evidence="3">
    <location>
        <begin position="19"/>
        <end position="678"/>
    </location>
</feature>
<evidence type="ECO:0000256" key="1">
    <source>
        <dbReference type="SAM" id="Coils"/>
    </source>
</evidence>
<reference evidence="4 5" key="1">
    <citation type="submission" date="2020-08" db="EMBL/GenBank/DDBJ databases">
        <authorList>
            <person name="Koutsovoulos G."/>
            <person name="Danchin GJ E."/>
        </authorList>
    </citation>
    <scope>NUCLEOTIDE SEQUENCE [LARGE SCALE GENOMIC DNA]</scope>
</reference>
<dbReference type="PANTHER" id="PTHR13030">
    <property type="entry name" value="NUDIX HYDROLASE"/>
    <property type="match status" value="1"/>
</dbReference>
<dbReference type="PANTHER" id="PTHR13030:SF8">
    <property type="entry name" value="ADP-RIBOSE PYROPHOSPHATASE, MITOCHONDRIAL"/>
    <property type="match status" value="1"/>
</dbReference>
<proteinExistence type="predicted"/>
<evidence type="ECO:0000256" key="3">
    <source>
        <dbReference type="SAM" id="SignalP"/>
    </source>
</evidence>
<keyword evidence="3" id="KW-0732">Signal</keyword>
<feature type="signal peptide" evidence="3">
    <location>
        <begin position="1"/>
        <end position="18"/>
    </location>
</feature>
<accession>A0A6V7XSW9</accession>
<feature type="compositionally biased region" description="Basic and acidic residues" evidence="2">
    <location>
        <begin position="668"/>
        <end position="678"/>
    </location>
</feature>
<dbReference type="EMBL" id="CAJEWN010002184">
    <property type="protein sequence ID" value="CAD2202374.1"/>
    <property type="molecule type" value="Genomic_DNA"/>
</dbReference>
<feature type="compositionally biased region" description="Basic and acidic residues" evidence="2">
    <location>
        <begin position="545"/>
        <end position="558"/>
    </location>
</feature>
<dbReference type="InterPro" id="IPR015797">
    <property type="entry name" value="NUDIX_hydrolase-like_dom_sf"/>
</dbReference>
<feature type="coiled-coil region" evidence="1">
    <location>
        <begin position="121"/>
        <end position="151"/>
    </location>
</feature>
<feature type="region of interest" description="Disordered" evidence="2">
    <location>
        <begin position="545"/>
        <end position="568"/>
    </location>
</feature>
<dbReference type="Pfam" id="PF25969">
    <property type="entry name" value="NUDT9_N"/>
    <property type="match status" value="1"/>
</dbReference>
<feature type="compositionally biased region" description="Basic and acidic residues" evidence="2">
    <location>
        <begin position="648"/>
        <end position="659"/>
    </location>
</feature>
<evidence type="ECO:0000313" key="5">
    <source>
        <dbReference type="Proteomes" id="UP000580250"/>
    </source>
</evidence>
<dbReference type="Proteomes" id="UP000580250">
    <property type="component" value="Unassembled WGS sequence"/>
</dbReference>
<evidence type="ECO:0000313" key="4">
    <source>
        <dbReference type="EMBL" id="CAD2202374.1"/>
    </source>
</evidence>
<evidence type="ECO:0000256" key="2">
    <source>
        <dbReference type="SAM" id="MobiDB-lite"/>
    </source>
</evidence>
<dbReference type="OrthoDB" id="5910482at2759"/>
<dbReference type="GO" id="GO:0047631">
    <property type="term" value="F:ADP-ribose diphosphatase activity"/>
    <property type="evidence" value="ECO:0007669"/>
    <property type="project" value="InterPro"/>
</dbReference>
<feature type="region of interest" description="Disordered" evidence="2">
    <location>
        <begin position="630"/>
        <end position="678"/>
    </location>
</feature>
<sequence length="678" mass="77321">MRLLVLGAFTLIIALGEAKAPERSSQGLPGNLNVYLEPNDGGCKRKLYDPKYQLPLPRQYAGIYKSAIYPRATVTDEEFNRILEIQNGLLKEIMSEEAYEDYKKLGPDNHIEKIHAEKPHLKDLKKKSNDLKDEKNKAKNLLKNIDKVSEREEVLEILKKEGYPISKDEDVDKILKELKEKVALKLDMDPGQDVPRGCIIINEDGICKIDVSGFYRPYKPNVVVGLHLKRGHLPASSWIKPDDEDVKKYSGLWHTDSEKDLIIHHDYDKNEKRILDRCSFYGKYELDENGYPINPIARTGFITRGELYQWGPSKGVGAILYSKSINDEFSFLGVMNGKYERPEDRRITTPGGYVDPNEEFEDAAKRELIEEGLANKKVGKEEKAEFENKLKTLMGDGELVIFGYNDAKETNTDNAWTESVTYAFGIDHKNLNEFEADHGSDAIKAMWMTIKVNEDSSEVKSLKEKVIKEEVKVGKEEKTDEMEVDFPAEHITFGDVEDFKLKKEREFKVKNLLDKKIRNMFSIEEKIDFVLKTFKACRTEYVDEDKSEKNEEIADKGTGESSSSKAESTKKVPIEICLNLNDKKTMNMEGVARLFLVKLYGEMPYLEFLEKQKSNQGTYVVKSGKVHTSVTGKKRLYDQGSGSQTESGTHHEHKKEIKSPRTSLSPSKKRDGSPTKGH</sequence>
<comment type="caution">
    <text evidence="4">The sequence shown here is derived from an EMBL/GenBank/DDBJ whole genome shotgun (WGS) entry which is preliminary data.</text>
</comment>
<dbReference type="SUPFAM" id="SSF55811">
    <property type="entry name" value="Nudix"/>
    <property type="match status" value="1"/>
</dbReference>
<dbReference type="Gene3D" id="3.90.79.10">
    <property type="entry name" value="Nucleoside Triphosphate Pyrophosphohydrolase"/>
    <property type="match status" value="1"/>
</dbReference>
<organism evidence="4 5">
    <name type="scientific">Meloidogyne enterolobii</name>
    <name type="common">Root-knot nematode worm</name>
    <name type="synonym">Meloidogyne mayaguensis</name>
    <dbReference type="NCBI Taxonomy" id="390850"/>
    <lineage>
        <taxon>Eukaryota</taxon>
        <taxon>Metazoa</taxon>
        <taxon>Ecdysozoa</taxon>
        <taxon>Nematoda</taxon>
        <taxon>Chromadorea</taxon>
        <taxon>Rhabditida</taxon>
        <taxon>Tylenchina</taxon>
        <taxon>Tylenchomorpha</taxon>
        <taxon>Tylenchoidea</taxon>
        <taxon>Meloidogynidae</taxon>
        <taxon>Meloidogyninae</taxon>
        <taxon>Meloidogyne</taxon>
    </lineage>
</organism>
<gene>
    <name evidence="4" type="ORF">MENT_LOCUS56002</name>
</gene>
<dbReference type="InterPro" id="IPR039989">
    <property type="entry name" value="NUDT9"/>
</dbReference>
<keyword evidence="1" id="KW-0175">Coiled coil</keyword>